<dbReference type="Proteomes" id="UP000011885">
    <property type="component" value="Unassembled WGS sequence"/>
</dbReference>
<accession>M5U6I4</accession>
<dbReference type="RefSeq" id="WP_008675849.1">
    <property type="nucleotide sequence ID" value="NZ_ANOH01000113.1"/>
</dbReference>
<dbReference type="PATRIC" id="fig|1263870.3.peg.1565"/>
<proteinExistence type="predicted"/>
<dbReference type="AlphaFoldDB" id="M5U6I4"/>
<name>M5U6I4_9BACT</name>
<organism evidence="1 2">
    <name type="scientific">Rhodopirellula sallentina SM41</name>
    <dbReference type="NCBI Taxonomy" id="1263870"/>
    <lineage>
        <taxon>Bacteria</taxon>
        <taxon>Pseudomonadati</taxon>
        <taxon>Planctomycetota</taxon>
        <taxon>Planctomycetia</taxon>
        <taxon>Pirellulales</taxon>
        <taxon>Pirellulaceae</taxon>
        <taxon>Rhodopirellula</taxon>
    </lineage>
</organism>
<comment type="caution">
    <text evidence="1">The sequence shown here is derived from an EMBL/GenBank/DDBJ whole genome shotgun (WGS) entry which is preliminary data.</text>
</comment>
<reference evidence="1 2" key="1">
    <citation type="journal article" date="2013" name="Mar. Genomics">
        <title>Expression of sulfatases in Rhodopirellula baltica and the diversity of sulfatases in the genus Rhodopirellula.</title>
        <authorList>
            <person name="Wegner C.E."/>
            <person name="Richter-Heitmann T."/>
            <person name="Klindworth A."/>
            <person name="Klockow C."/>
            <person name="Richter M."/>
            <person name="Achstetter T."/>
            <person name="Glockner F.O."/>
            <person name="Harder J."/>
        </authorList>
    </citation>
    <scope>NUCLEOTIDE SEQUENCE [LARGE SCALE GENOMIC DNA]</scope>
    <source>
        <strain evidence="1 2">SM41</strain>
    </source>
</reference>
<evidence type="ECO:0000313" key="1">
    <source>
        <dbReference type="EMBL" id="EMI57050.1"/>
    </source>
</evidence>
<evidence type="ECO:0000313" key="2">
    <source>
        <dbReference type="Proteomes" id="UP000011885"/>
    </source>
</evidence>
<gene>
    <name evidence="1" type="ORF">RSSM_01460</name>
</gene>
<dbReference type="EMBL" id="ANOH01000113">
    <property type="protein sequence ID" value="EMI57050.1"/>
    <property type="molecule type" value="Genomic_DNA"/>
</dbReference>
<sequence length="62" mass="6976">MSTTLNNASQPEPTLEIENPLASVGERLQTETTAVRLKIHWPSVRKTLSNDQNSDRCGNIRR</sequence>
<protein>
    <submittedName>
        <fullName evidence="1">Uncharacterized protein</fullName>
    </submittedName>
</protein>
<keyword evidence="2" id="KW-1185">Reference proteome</keyword>